<evidence type="ECO:0000256" key="1">
    <source>
        <dbReference type="ARBA" id="ARBA00000085"/>
    </source>
</evidence>
<dbReference type="SUPFAM" id="SSF47384">
    <property type="entry name" value="Homodimeric domain of signal transducing histidine kinase"/>
    <property type="match status" value="1"/>
</dbReference>
<dbReference type="InterPro" id="IPR001789">
    <property type="entry name" value="Sig_transdc_resp-reg_receiver"/>
</dbReference>
<evidence type="ECO:0000256" key="9">
    <source>
        <dbReference type="PROSITE-ProRule" id="PRU00169"/>
    </source>
</evidence>
<proteinExistence type="predicted"/>
<feature type="domain" description="PAS" evidence="13">
    <location>
        <begin position="210"/>
        <end position="254"/>
    </location>
</feature>
<evidence type="ECO:0000259" key="12">
    <source>
        <dbReference type="PROSITE" id="PS50110"/>
    </source>
</evidence>
<keyword evidence="7" id="KW-0067">ATP-binding</keyword>
<dbReference type="InterPro" id="IPR004358">
    <property type="entry name" value="Sig_transdc_His_kin-like_C"/>
</dbReference>
<keyword evidence="3 9" id="KW-0597">Phosphoprotein</keyword>
<dbReference type="Proteomes" id="UP001320148">
    <property type="component" value="Chromosome"/>
</dbReference>
<evidence type="ECO:0000313" key="15">
    <source>
        <dbReference type="EMBL" id="BCS95996.1"/>
    </source>
</evidence>
<dbReference type="PRINTS" id="PR00344">
    <property type="entry name" value="BCTRLSENSOR"/>
</dbReference>
<organism evidence="15 16">
    <name type="scientific">Desulfoluna limicola</name>
    <dbReference type="NCBI Taxonomy" id="2810562"/>
    <lineage>
        <taxon>Bacteria</taxon>
        <taxon>Pseudomonadati</taxon>
        <taxon>Thermodesulfobacteriota</taxon>
        <taxon>Desulfobacteria</taxon>
        <taxon>Desulfobacterales</taxon>
        <taxon>Desulfolunaceae</taxon>
        <taxon>Desulfoluna</taxon>
    </lineage>
</organism>
<sequence length="841" mass="94916">MSSQTKNDCRRIIIIDDNHNIFTDFQTVLTDKPDTSELDLLEADFFGERIDKPAHKITYELDYAPQGEDGVDKTKNALLENRPYALAFVDMRMPPGWDGLETILHLWKADPAVQVVLCTAYSDYSWDEITERVGQTDKLLILKKPFDPAEVAQLASSLTEKWMLKKQASLKVGEIEEKVESRTRALEGANKKLQQEVADRKLAEKALKQSEKKYREIVKNTSDFICVHDLSGNILETNLHFKKHLGYTRQELVNLHDIIPEKYNTHFENYLTRIKETGQDEGLMVFTAKDGRDYTIEYRNSLIRTETGEYEIHGSGRDITERLKTARALKESEKRYRMLFEKAGDAIFIIQDGVVKFANPGTLKILEYSIEELTGISFTHIIHDEDREKVFDLYTKKLQGEDIPEYYFFRAINKKGGELWLQNSSIRITWEDKPATLNITRDITRIKKLENQVIQSQKMDAIGTLAGGIAHDFNNILSAIMGYTQLSLIDTPDNSQVSHQLERVLQASHRAKELVDQILTFSRQEEQKKEPVQIRLIVGEVLKLLRASIPSTIEFNLEIRKDTGVILADPIQIHQVLMNLCANAAHAMTEKGGALSINLANLDIDNACAKQFSDLSPGPYVLLTVADTGHGMDEATVEKIFNPYFTTKEPGEGTGLGLSVVHGIIRDMGGFIKVYSEKGQGTSFQLYIPRVEIDSSQVMFSEHTHPSGTERILIVDDEEFVLDLFNVMLTSLGYQVKARISSIEALEAFKANPENFDLVITDQTMPNMTGEKLAEKMLAIRPDIPVVLCTGFSAVMTAEKAKARGIRAIIKKPVLKGELAGTIRTVLDQAALNQTVLNQNR</sequence>
<evidence type="ECO:0000256" key="4">
    <source>
        <dbReference type="ARBA" id="ARBA00022679"/>
    </source>
</evidence>
<feature type="domain" description="PAS" evidence="13">
    <location>
        <begin position="332"/>
        <end position="401"/>
    </location>
</feature>
<dbReference type="InterPro" id="IPR035965">
    <property type="entry name" value="PAS-like_dom_sf"/>
</dbReference>
<evidence type="ECO:0000256" key="5">
    <source>
        <dbReference type="ARBA" id="ARBA00022741"/>
    </source>
</evidence>
<dbReference type="Gene3D" id="1.10.287.130">
    <property type="match status" value="1"/>
</dbReference>
<evidence type="ECO:0000313" key="16">
    <source>
        <dbReference type="Proteomes" id="UP001320148"/>
    </source>
</evidence>
<dbReference type="InterPro" id="IPR005467">
    <property type="entry name" value="His_kinase_dom"/>
</dbReference>
<evidence type="ECO:0000259" key="11">
    <source>
        <dbReference type="PROSITE" id="PS50109"/>
    </source>
</evidence>
<feature type="coiled-coil region" evidence="10">
    <location>
        <begin position="176"/>
        <end position="220"/>
    </location>
</feature>
<evidence type="ECO:0000256" key="10">
    <source>
        <dbReference type="SAM" id="Coils"/>
    </source>
</evidence>
<dbReference type="SUPFAM" id="SSF52172">
    <property type="entry name" value="CheY-like"/>
    <property type="match status" value="2"/>
</dbReference>
<dbReference type="NCBIfam" id="TIGR00229">
    <property type="entry name" value="sensory_box"/>
    <property type="match status" value="2"/>
</dbReference>
<comment type="catalytic activity">
    <reaction evidence="1">
        <text>ATP + protein L-histidine = ADP + protein N-phospho-L-histidine.</text>
        <dbReference type="EC" id="2.7.13.3"/>
    </reaction>
</comment>
<dbReference type="SMART" id="SM00387">
    <property type="entry name" value="HATPase_c"/>
    <property type="match status" value="1"/>
</dbReference>
<dbReference type="InterPro" id="IPR036890">
    <property type="entry name" value="HATPase_C_sf"/>
</dbReference>
<dbReference type="PROSITE" id="PS50112">
    <property type="entry name" value="PAS"/>
    <property type="match status" value="2"/>
</dbReference>
<dbReference type="EMBL" id="AP024488">
    <property type="protein sequence ID" value="BCS95996.1"/>
    <property type="molecule type" value="Genomic_DNA"/>
</dbReference>
<keyword evidence="5" id="KW-0547">Nucleotide-binding</keyword>
<dbReference type="RefSeq" id="WP_236892357.1">
    <property type="nucleotide sequence ID" value="NZ_AP024488.1"/>
</dbReference>
<accession>A0ABM7PFZ6</accession>
<dbReference type="InterPro" id="IPR013655">
    <property type="entry name" value="PAS_fold_3"/>
</dbReference>
<dbReference type="CDD" id="cd00156">
    <property type="entry name" value="REC"/>
    <property type="match status" value="1"/>
</dbReference>
<evidence type="ECO:0000256" key="7">
    <source>
        <dbReference type="ARBA" id="ARBA00022840"/>
    </source>
</evidence>
<keyword evidence="10" id="KW-0175">Coiled coil</keyword>
<feature type="modified residue" description="4-aspartylphosphate" evidence="9">
    <location>
        <position position="762"/>
    </location>
</feature>
<dbReference type="InterPro" id="IPR003661">
    <property type="entry name" value="HisK_dim/P_dom"/>
</dbReference>
<name>A0ABM7PFZ6_9BACT</name>
<dbReference type="Pfam" id="PF08447">
    <property type="entry name" value="PAS_3"/>
    <property type="match status" value="1"/>
</dbReference>
<dbReference type="InterPro" id="IPR003594">
    <property type="entry name" value="HATPase_dom"/>
</dbReference>
<evidence type="ECO:0000259" key="13">
    <source>
        <dbReference type="PROSITE" id="PS50112"/>
    </source>
</evidence>
<dbReference type="PROSITE" id="PS50109">
    <property type="entry name" value="HIS_KIN"/>
    <property type="match status" value="1"/>
</dbReference>
<feature type="domain" description="Response regulatory" evidence="12">
    <location>
        <begin position="711"/>
        <end position="827"/>
    </location>
</feature>
<feature type="domain" description="Response regulatory" evidence="12">
    <location>
        <begin position="11"/>
        <end position="159"/>
    </location>
</feature>
<dbReference type="InterPro" id="IPR000700">
    <property type="entry name" value="PAS-assoc_C"/>
</dbReference>
<dbReference type="Pfam" id="PF00512">
    <property type="entry name" value="HisKA"/>
    <property type="match status" value="1"/>
</dbReference>
<evidence type="ECO:0000256" key="6">
    <source>
        <dbReference type="ARBA" id="ARBA00022777"/>
    </source>
</evidence>
<dbReference type="InterPro" id="IPR011006">
    <property type="entry name" value="CheY-like_superfamily"/>
</dbReference>
<dbReference type="EC" id="2.7.13.3" evidence="2"/>
<evidence type="ECO:0000259" key="14">
    <source>
        <dbReference type="PROSITE" id="PS50113"/>
    </source>
</evidence>
<dbReference type="PROSITE" id="PS50110">
    <property type="entry name" value="RESPONSE_REGULATORY"/>
    <property type="match status" value="2"/>
</dbReference>
<gene>
    <name evidence="15" type="ORF">DSLASN_16280</name>
</gene>
<feature type="domain" description="PAC" evidence="14">
    <location>
        <begin position="279"/>
        <end position="331"/>
    </location>
</feature>
<feature type="domain" description="Histidine kinase" evidence="11">
    <location>
        <begin position="468"/>
        <end position="692"/>
    </location>
</feature>
<reference evidence="15 16" key="1">
    <citation type="submission" date="2021-02" db="EMBL/GenBank/DDBJ databases">
        <title>Complete genome of Desulfoluna sp. strain ASN36.</title>
        <authorList>
            <person name="Takahashi A."/>
            <person name="Kojima H."/>
            <person name="Fukui M."/>
        </authorList>
    </citation>
    <scope>NUCLEOTIDE SEQUENCE [LARGE SCALE GENOMIC DNA]</scope>
    <source>
        <strain evidence="15 16">ASN36</strain>
    </source>
</reference>
<keyword evidence="8" id="KW-0902">Two-component regulatory system</keyword>
<dbReference type="SUPFAM" id="SSF55785">
    <property type="entry name" value="PYP-like sensor domain (PAS domain)"/>
    <property type="match status" value="2"/>
</dbReference>
<dbReference type="PROSITE" id="PS50113">
    <property type="entry name" value="PAC"/>
    <property type="match status" value="1"/>
</dbReference>
<dbReference type="Gene3D" id="3.30.450.20">
    <property type="entry name" value="PAS domain"/>
    <property type="match status" value="2"/>
</dbReference>
<protein>
    <recommendedName>
        <fullName evidence="2">histidine kinase</fullName>
        <ecNumber evidence="2">2.7.13.3</ecNumber>
    </recommendedName>
</protein>
<keyword evidence="6" id="KW-0418">Kinase</keyword>
<feature type="modified residue" description="4-aspartylphosphate" evidence="9">
    <location>
        <position position="90"/>
    </location>
</feature>
<dbReference type="Pfam" id="PF02518">
    <property type="entry name" value="HATPase_c"/>
    <property type="match status" value="1"/>
</dbReference>
<dbReference type="SMART" id="SM00388">
    <property type="entry name" value="HisKA"/>
    <property type="match status" value="1"/>
</dbReference>
<dbReference type="SMART" id="SM00448">
    <property type="entry name" value="REC"/>
    <property type="match status" value="1"/>
</dbReference>
<evidence type="ECO:0000256" key="2">
    <source>
        <dbReference type="ARBA" id="ARBA00012438"/>
    </source>
</evidence>
<dbReference type="InterPro" id="IPR036097">
    <property type="entry name" value="HisK_dim/P_sf"/>
</dbReference>
<dbReference type="SUPFAM" id="SSF55874">
    <property type="entry name" value="ATPase domain of HSP90 chaperone/DNA topoisomerase II/histidine kinase"/>
    <property type="match status" value="1"/>
</dbReference>
<dbReference type="InterPro" id="IPR013767">
    <property type="entry name" value="PAS_fold"/>
</dbReference>
<dbReference type="SMART" id="SM00091">
    <property type="entry name" value="PAS"/>
    <property type="match status" value="2"/>
</dbReference>
<dbReference type="CDD" id="cd00130">
    <property type="entry name" value="PAS"/>
    <property type="match status" value="2"/>
</dbReference>
<keyword evidence="16" id="KW-1185">Reference proteome</keyword>
<dbReference type="PANTHER" id="PTHR43065:SF46">
    <property type="entry name" value="C4-DICARBOXYLATE TRANSPORT SENSOR PROTEIN DCTB"/>
    <property type="match status" value="1"/>
</dbReference>
<dbReference type="InterPro" id="IPR000014">
    <property type="entry name" value="PAS"/>
</dbReference>
<dbReference type="CDD" id="cd00082">
    <property type="entry name" value="HisKA"/>
    <property type="match status" value="1"/>
</dbReference>
<evidence type="ECO:0000256" key="8">
    <source>
        <dbReference type="ARBA" id="ARBA00023012"/>
    </source>
</evidence>
<dbReference type="PANTHER" id="PTHR43065">
    <property type="entry name" value="SENSOR HISTIDINE KINASE"/>
    <property type="match status" value="1"/>
</dbReference>
<evidence type="ECO:0000256" key="3">
    <source>
        <dbReference type="ARBA" id="ARBA00022553"/>
    </source>
</evidence>
<keyword evidence="4" id="KW-0808">Transferase</keyword>
<dbReference type="Gene3D" id="3.40.50.2300">
    <property type="match status" value="2"/>
</dbReference>
<dbReference type="Pfam" id="PF00989">
    <property type="entry name" value="PAS"/>
    <property type="match status" value="1"/>
</dbReference>
<dbReference type="Pfam" id="PF00072">
    <property type="entry name" value="Response_reg"/>
    <property type="match status" value="1"/>
</dbReference>
<dbReference type="Gene3D" id="3.30.565.10">
    <property type="entry name" value="Histidine kinase-like ATPase, C-terminal domain"/>
    <property type="match status" value="1"/>
</dbReference>